<dbReference type="GO" id="GO:0001227">
    <property type="term" value="F:DNA-binding transcription repressor activity, RNA polymerase II-specific"/>
    <property type="evidence" value="ECO:0007669"/>
    <property type="project" value="TreeGrafter"/>
</dbReference>
<gene>
    <name evidence="8" type="ORF">J8273_4660</name>
</gene>
<feature type="domain" description="C2H2-type" evidence="7">
    <location>
        <begin position="84"/>
        <end position="108"/>
    </location>
</feature>
<evidence type="ECO:0000313" key="9">
    <source>
        <dbReference type="Proteomes" id="UP000717585"/>
    </source>
</evidence>
<protein>
    <recommendedName>
        <fullName evidence="7">C2H2-type domain-containing protein</fullName>
    </recommendedName>
</protein>
<feature type="domain" description="C2H2-type" evidence="7">
    <location>
        <begin position="176"/>
        <end position="202"/>
    </location>
</feature>
<dbReference type="GO" id="GO:0046872">
    <property type="term" value="F:metal ion binding"/>
    <property type="evidence" value="ECO:0007669"/>
    <property type="project" value="UniProtKB-KW"/>
</dbReference>
<evidence type="ECO:0000256" key="6">
    <source>
        <dbReference type="SAM" id="MobiDB-lite"/>
    </source>
</evidence>
<feature type="domain" description="C2H2-type" evidence="7">
    <location>
        <begin position="120"/>
        <end position="139"/>
    </location>
</feature>
<dbReference type="EMBL" id="JAHDYR010000020">
    <property type="protein sequence ID" value="KAG9393797.1"/>
    <property type="molecule type" value="Genomic_DNA"/>
</dbReference>
<evidence type="ECO:0000256" key="3">
    <source>
        <dbReference type="ARBA" id="ARBA00022737"/>
    </source>
</evidence>
<feature type="domain" description="C2H2-type" evidence="7">
    <location>
        <begin position="152"/>
        <end position="172"/>
    </location>
</feature>
<dbReference type="PANTHER" id="PTHR24399:SF23">
    <property type="entry name" value="C2H2-TYPE DOMAIN-CONTAINING PROTEIN"/>
    <property type="match status" value="1"/>
</dbReference>
<evidence type="ECO:0000256" key="5">
    <source>
        <dbReference type="ARBA" id="ARBA00023242"/>
    </source>
</evidence>
<comment type="caution">
    <text evidence="8">The sequence shown here is derived from an EMBL/GenBank/DDBJ whole genome shotgun (WGS) entry which is preliminary data.</text>
</comment>
<feature type="domain" description="C2H2-type" evidence="7">
    <location>
        <begin position="31"/>
        <end position="51"/>
    </location>
</feature>
<accession>A0A8J6B6E7</accession>
<dbReference type="GO" id="GO:0005654">
    <property type="term" value="C:nucleoplasm"/>
    <property type="evidence" value="ECO:0007669"/>
    <property type="project" value="TreeGrafter"/>
</dbReference>
<evidence type="ECO:0000256" key="4">
    <source>
        <dbReference type="ARBA" id="ARBA00022833"/>
    </source>
</evidence>
<evidence type="ECO:0000313" key="8">
    <source>
        <dbReference type="EMBL" id="KAG9393797.1"/>
    </source>
</evidence>
<feature type="region of interest" description="Disordered" evidence="6">
    <location>
        <begin position="282"/>
        <end position="301"/>
    </location>
</feature>
<keyword evidence="3" id="KW-0677">Repeat</keyword>
<sequence length="319" mass="36049">MGGRAVYKCRCLVSSGPSGRSKGDCRPDGMEECGMRFQSKGARDIHVEQEHGKVVCIHQYCGKGFDSYEEMMAHMRSTDNHKHLICPFCGDYAAHLPNVLVRHIIAYHPETLSAEQRKKYWCDICQRPIYELCRHYAAHHPEKVPPNAKGRFWCEECGRMFENLGRHKKMVHRKGFLCPVPDCTYRCGLISHMKQHLLRSVHNIDSRAVEDFILQLREQQAEESGVAVKRNVRRRDLENDIALRVKTETKTMTPEMEEEMRRNEEMAAEIVAAFALDLAGLGSGPLAADPPPQPRSALDVPALDMGLVGVNVGQSGSPR</sequence>
<comment type="subcellular location">
    <subcellularLocation>
        <location evidence="1">Nucleus</location>
    </subcellularLocation>
</comment>
<organism evidence="8 9">
    <name type="scientific">Carpediemonas membranifera</name>
    <dbReference type="NCBI Taxonomy" id="201153"/>
    <lineage>
        <taxon>Eukaryota</taxon>
        <taxon>Metamonada</taxon>
        <taxon>Carpediemonas-like organisms</taxon>
        <taxon>Carpediemonas</taxon>
    </lineage>
</organism>
<dbReference type="OrthoDB" id="6077919at2759"/>
<dbReference type="Gene3D" id="3.30.160.60">
    <property type="entry name" value="Classic Zinc Finger"/>
    <property type="match status" value="1"/>
</dbReference>
<evidence type="ECO:0000256" key="1">
    <source>
        <dbReference type="ARBA" id="ARBA00004123"/>
    </source>
</evidence>
<dbReference type="PANTHER" id="PTHR24399">
    <property type="entry name" value="ZINC FINGER AND BTB DOMAIN-CONTAINING"/>
    <property type="match status" value="1"/>
</dbReference>
<dbReference type="SMART" id="SM00355">
    <property type="entry name" value="ZnF_C2H2"/>
    <property type="match status" value="6"/>
</dbReference>
<keyword evidence="9" id="KW-1185">Reference proteome</keyword>
<keyword evidence="2" id="KW-0479">Metal-binding</keyword>
<evidence type="ECO:0000259" key="7">
    <source>
        <dbReference type="SMART" id="SM00355"/>
    </source>
</evidence>
<name>A0A8J6B6E7_9EUKA</name>
<dbReference type="AlphaFoldDB" id="A0A8J6B6E7"/>
<dbReference type="InterPro" id="IPR013087">
    <property type="entry name" value="Znf_C2H2_type"/>
</dbReference>
<reference evidence="8" key="1">
    <citation type="submission" date="2021-05" db="EMBL/GenBank/DDBJ databases">
        <title>A free-living protist that lacks canonical eukaryotic 1 DNA replication and segregation systems.</title>
        <authorList>
            <person name="Salas-Leiva D.E."/>
            <person name="Tromer E.C."/>
            <person name="Curtis B.A."/>
            <person name="Jerlstrom-Hultqvist J."/>
            <person name="Kolisko M."/>
            <person name="Yi Z."/>
            <person name="Salas-Leiva J.S."/>
            <person name="Gallot-Lavallee L."/>
            <person name="Kops G.J.P.L."/>
            <person name="Archibald J.M."/>
            <person name="Simpson A.G.B."/>
            <person name="Roger A.J."/>
        </authorList>
    </citation>
    <scope>NUCLEOTIDE SEQUENCE</scope>
    <source>
        <strain evidence="8">BICM</strain>
    </source>
</reference>
<keyword evidence="4" id="KW-0862">Zinc</keyword>
<evidence type="ECO:0000256" key="2">
    <source>
        <dbReference type="ARBA" id="ARBA00022723"/>
    </source>
</evidence>
<dbReference type="GO" id="GO:0000978">
    <property type="term" value="F:RNA polymerase II cis-regulatory region sequence-specific DNA binding"/>
    <property type="evidence" value="ECO:0007669"/>
    <property type="project" value="TreeGrafter"/>
</dbReference>
<keyword evidence="5" id="KW-0539">Nucleus</keyword>
<feature type="domain" description="C2H2-type" evidence="7">
    <location>
        <begin position="54"/>
        <end position="81"/>
    </location>
</feature>
<dbReference type="Proteomes" id="UP000717585">
    <property type="component" value="Unassembled WGS sequence"/>
</dbReference>
<proteinExistence type="predicted"/>